<sequence>MLIRVETMEFLLGLGAGVWLDMVAASILRTSKDDEQMTWPAKYNHLGPYETAESAMGDGTGGVVPFAVAAGEEHVKRATAERMDPVRLRFILDAFIPRSFL</sequence>
<name>A0ABM7U2Z8_9BURK</name>
<evidence type="ECO:0000313" key="2">
    <source>
        <dbReference type="Proteomes" id="UP001319874"/>
    </source>
</evidence>
<geneLocation type="plasmid" evidence="1 2">
    <name>pPT70</name>
</geneLocation>
<dbReference type="Proteomes" id="UP001319874">
    <property type="component" value="Plasmid pPT70"/>
</dbReference>
<keyword evidence="1" id="KW-0614">Plasmid</keyword>
<dbReference type="EMBL" id="AP024960">
    <property type="protein sequence ID" value="BCZ85701.1"/>
    <property type="molecule type" value="Genomic_DNA"/>
</dbReference>
<reference evidence="1 2" key="1">
    <citation type="journal article" date="2022" name="Front. Microbiol.">
        <title>Identification and characterization of a novel class of self-sufficient cytochrome P450 hydroxylase involved in cyclohexanecarboxylate degradation in Paraburkholderia terrae strain KU-64.</title>
        <authorList>
            <person name="Yamamoto T."/>
            <person name="Hasegawa Y."/>
            <person name="Iwaki H."/>
        </authorList>
    </citation>
    <scope>NUCLEOTIDE SEQUENCE [LARGE SCALE GENOMIC DNA]</scope>
    <source>
        <strain evidence="1 2">KU-64</strain>
    </source>
</reference>
<protein>
    <submittedName>
        <fullName evidence="1">Uncharacterized protein</fullName>
    </submittedName>
</protein>
<organism evidence="1 2">
    <name type="scientific">Paraburkholderia terrae</name>
    <dbReference type="NCBI Taxonomy" id="311230"/>
    <lineage>
        <taxon>Bacteria</taxon>
        <taxon>Pseudomonadati</taxon>
        <taxon>Pseudomonadota</taxon>
        <taxon>Betaproteobacteria</taxon>
        <taxon>Burkholderiales</taxon>
        <taxon>Burkholderiaceae</taxon>
        <taxon>Paraburkholderia</taxon>
    </lineage>
</organism>
<proteinExistence type="predicted"/>
<evidence type="ECO:0000313" key="1">
    <source>
        <dbReference type="EMBL" id="BCZ85701.1"/>
    </source>
</evidence>
<keyword evidence="2" id="KW-1185">Reference proteome</keyword>
<gene>
    <name evidence="1" type="ORF">PTKU64_93760</name>
</gene>
<accession>A0ABM7U2Z8</accession>